<dbReference type="InterPro" id="IPR002018">
    <property type="entry name" value="CarbesteraseB"/>
</dbReference>
<accession>A0A9D1KGW3</accession>
<dbReference type="EMBL" id="DVLC01000087">
    <property type="protein sequence ID" value="HIT47126.1"/>
    <property type="molecule type" value="Genomic_DNA"/>
</dbReference>
<feature type="signal peptide" evidence="3">
    <location>
        <begin position="1"/>
        <end position="24"/>
    </location>
</feature>
<organism evidence="5 6">
    <name type="scientific">Candidatus Cryptobacteroides merdipullorum</name>
    <dbReference type="NCBI Taxonomy" id="2840771"/>
    <lineage>
        <taxon>Bacteria</taxon>
        <taxon>Pseudomonadati</taxon>
        <taxon>Bacteroidota</taxon>
        <taxon>Bacteroidia</taxon>
        <taxon>Bacteroidales</taxon>
        <taxon>Candidatus Cryptobacteroides</taxon>
    </lineage>
</organism>
<dbReference type="InterPro" id="IPR019826">
    <property type="entry name" value="Carboxylesterase_B_AS"/>
</dbReference>
<dbReference type="PANTHER" id="PTHR11559">
    <property type="entry name" value="CARBOXYLESTERASE"/>
    <property type="match status" value="1"/>
</dbReference>
<dbReference type="Pfam" id="PF00135">
    <property type="entry name" value="COesterase"/>
    <property type="match status" value="1"/>
</dbReference>
<keyword evidence="2 3" id="KW-0378">Hydrolase</keyword>
<evidence type="ECO:0000259" key="4">
    <source>
        <dbReference type="Pfam" id="PF00135"/>
    </source>
</evidence>
<proteinExistence type="inferred from homology"/>
<evidence type="ECO:0000256" key="2">
    <source>
        <dbReference type="ARBA" id="ARBA00022801"/>
    </source>
</evidence>
<gene>
    <name evidence="5" type="ORF">IAC35_04640</name>
</gene>
<dbReference type="EC" id="3.1.1.-" evidence="3"/>
<evidence type="ECO:0000256" key="1">
    <source>
        <dbReference type="ARBA" id="ARBA00005964"/>
    </source>
</evidence>
<feature type="domain" description="Carboxylesterase type B" evidence="4">
    <location>
        <begin position="45"/>
        <end position="529"/>
    </location>
</feature>
<dbReference type="InterPro" id="IPR050309">
    <property type="entry name" value="Type-B_Carboxylest/Lipase"/>
</dbReference>
<evidence type="ECO:0000313" key="5">
    <source>
        <dbReference type="EMBL" id="HIT47126.1"/>
    </source>
</evidence>
<sequence length="546" mass="59989">MKRIPLLSILALLPFLILPSCTHRGEAGFDPDSQHLLIGDDIALANTQYGVVKGFIYQNVYTFLGIPYGADTGGGNRFMPPVAPEPWDGVLPTVWYPASAPQMMYDIRSDSYATFRDQWNYDGISENCLKLNVWTPGTDDKARPVMVWLHGGGFSSGNGIEQDGYMGQNFARKQDVVFVSLNHRLNSFGFSDFAAVGGEKYKHSGNVGMLDIIFALQWVHDNIAEFGGDPGNVTIMGQSGGGAKVCTIAAMPAAKGLVHKAVALSGSSTGAADKTMAEALGAEILKQAGMQPDQIDRLQQMPWEEYYALASKSASELSKRLGKRVGFSPVADGIDIPEGEFYTSGADNVPNVPMLFCTTTNEFMSSRDEPELENMTREEVISTLRQSYGDNSEAIYEEFRGIFPDENPWGIYTIISSSRAGVVKCADNKVLQGQPVYMAWFNWYPPLFGGRPRAFHCLDISFWFNNTDFMPSHSGGGKLPRMLSEKMAASLAAFMRTGNPNTVKRGGLPEWPEYTSEKGALMLLNNDSRVLNDPDRRARELMSEGN</sequence>
<dbReference type="Proteomes" id="UP000886881">
    <property type="component" value="Unassembled WGS sequence"/>
</dbReference>
<dbReference type="GO" id="GO:0016787">
    <property type="term" value="F:hydrolase activity"/>
    <property type="evidence" value="ECO:0007669"/>
    <property type="project" value="UniProtKB-KW"/>
</dbReference>
<dbReference type="InterPro" id="IPR029058">
    <property type="entry name" value="AB_hydrolase_fold"/>
</dbReference>
<reference evidence="5" key="2">
    <citation type="journal article" date="2021" name="PeerJ">
        <title>Extensive microbial diversity within the chicken gut microbiome revealed by metagenomics and culture.</title>
        <authorList>
            <person name="Gilroy R."/>
            <person name="Ravi A."/>
            <person name="Getino M."/>
            <person name="Pursley I."/>
            <person name="Horton D.L."/>
            <person name="Alikhan N.F."/>
            <person name="Baker D."/>
            <person name="Gharbi K."/>
            <person name="Hall N."/>
            <person name="Watson M."/>
            <person name="Adriaenssens E.M."/>
            <person name="Foster-Nyarko E."/>
            <person name="Jarju S."/>
            <person name="Secka A."/>
            <person name="Antonio M."/>
            <person name="Oren A."/>
            <person name="Chaudhuri R.R."/>
            <person name="La Ragione R."/>
            <person name="Hildebrand F."/>
            <person name="Pallen M.J."/>
        </authorList>
    </citation>
    <scope>NUCLEOTIDE SEQUENCE</scope>
    <source>
        <strain evidence="5">ChiHecec2B26-709</strain>
    </source>
</reference>
<dbReference type="Gene3D" id="3.40.50.1820">
    <property type="entry name" value="alpha/beta hydrolase"/>
    <property type="match status" value="1"/>
</dbReference>
<keyword evidence="3" id="KW-0732">Signal</keyword>
<protein>
    <recommendedName>
        <fullName evidence="3">Carboxylic ester hydrolase</fullName>
        <ecNumber evidence="3">3.1.1.-</ecNumber>
    </recommendedName>
</protein>
<name>A0A9D1KGW3_9BACT</name>
<feature type="chain" id="PRO_5039758824" description="Carboxylic ester hydrolase" evidence="3">
    <location>
        <begin position="25"/>
        <end position="546"/>
    </location>
</feature>
<dbReference type="AlphaFoldDB" id="A0A9D1KGW3"/>
<dbReference type="SUPFAM" id="SSF53474">
    <property type="entry name" value="alpha/beta-Hydrolases"/>
    <property type="match status" value="1"/>
</dbReference>
<reference evidence="5" key="1">
    <citation type="submission" date="2020-10" db="EMBL/GenBank/DDBJ databases">
        <authorList>
            <person name="Gilroy R."/>
        </authorList>
    </citation>
    <scope>NUCLEOTIDE SEQUENCE</scope>
    <source>
        <strain evidence="5">ChiHecec2B26-709</strain>
    </source>
</reference>
<dbReference type="PROSITE" id="PS00122">
    <property type="entry name" value="CARBOXYLESTERASE_B_1"/>
    <property type="match status" value="1"/>
</dbReference>
<comment type="similarity">
    <text evidence="1 3">Belongs to the type-B carboxylesterase/lipase family.</text>
</comment>
<evidence type="ECO:0000256" key="3">
    <source>
        <dbReference type="RuleBase" id="RU361235"/>
    </source>
</evidence>
<evidence type="ECO:0000313" key="6">
    <source>
        <dbReference type="Proteomes" id="UP000886881"/>
    </source>
</evidence>
<comment type="caution">
    <text evidence="5">The sequence shown here is derived from an EMBL/GenBank/DDBJ whole genome shotgun (WGS) entry which is preliminary data.</text>
</comment>